<dbReference type="PROSITE" id="PS51208">
    <property type="entry name" value="AUTOTRANSPORTER"/>
    <property type="match status" value="1"/>
</dbReference>
<dbReference type="EMBL" id="NPKI01000036">
    <property type="protein sequence ID" value="PAP99158.1"/>
    <property type="molecule type" value="Genomic_DNA"/>
</dbReference>
<dbReference type="SMART" id="SM00869">
    <property type="entry name" value="Autotransporter"/>
    <property type="match status" value="1"/>
</dbReference>
<organism evidence="3 4">
    <name type="scientific">Mesorhizobium mediterraneum</name>
    <dbReference type="NCBI Taxonomy" id="43617"/>
    <lineage>
        <taxon>Bacteria</taxon>
        <taxon>Pseudomonadati</taxon>
        <taxon>Pseudomonadota</taxon>
        <taxon>Alphaproteobacteria</taxon>
        <taxon>Hyphomicrobiales</taxon>
        <taxon>Phyllobacteriaceae</taxon>
        <taxon>Mesorhizobium</taxon>
    </lineage>
</organism>
<dbReference type="InterPro" id="IPR036709">
    <property type="entry name" value="Autotransporte_beta_dom_sf"/>
</dbReference>
<comment type="caution">
    <text evidence="3">The sequence shown here is derived from an EMBL/GenBank/DDBJ whole genome shotgun (WGS) entry which is preliminary data.</text>
</comment>
<dbReference type="Proteomes" id="UP000216215">
    <property type="component" value="Unassembled WGS sequence"/>
</dbReference>
<protein>
    <recommendedName>
        <fullName evidence="2">Autotransporter domain-containing protein</fullName>
    </recommendedName>
</protein>
<dbReference type="Pfam" id="PF03797">
    <property type="entry name" value="Autotransporter"/>
    <property type="match status" value="1"/>
</dbReference>
<feature type="compositionally biased region" description="Basic and acidic residues" evidence="1">
    <location>
        <begin position="1"/>
        <end position="10"/>
    </location>
</feature>
<name>A0AB36R3R8_9HYPH</name>
<dbReference type="InterPro" id="IPR006315">
    <property type="entry name" value="OM_autotransptr_brl_dom"/>
</dbReference>
<dbReference type="NCBIfam" id="TIGR01414">
    <property type="entry name" value="autotrans_barl"/>
    <property type="match status" value="1"/>
</dbReference>
<evidence type="ECO:0000313" key="3">
    <source>
        <dbReference type="EMBL" id="PAP99158.1"/>
    </source>
</evidence>
<dbReference type="Gene3D" id="2.40.128.130">
    <property type="entry name" value="Autotransporter beta-domain"/>
    <property type="match status" value="1"/>
</dbReference>
<gene>
    <name evidence="3" type="ORF">CIT25_27010</name>
</gene>
<dbReference type="SUPFAM" id="SSF103515">
    <property type="entry name" value="Autotransporter"/>
    <property type="match status" value="1"/>
</dbReference>
<keyword evidence="4" id="KW-1185">Reference proteome</keyword>
<dbReference type="AlphaFoldDB" id="A0AB36R3R8"/>
<feature type="compositionally biased region" description="Polar residues" evidence="1">
    <location>
        <begin position="11"/>
        <end position="24"/>
    </location>
</feature>
<evidence type="ECO:0000256" key="1">
    <source>
        <dbReference type="SAM" id="MobiDB-lite"/>
    </source>
</evidence>
<proteinExistence type="predicted"/>
<evidence type="ECO:0000313" key="4">
    <source>
        <dbReference type="Proteomes" id="UP000216215"/>
    </source>
</evidence>
<accession>A0AB36R3R8</accession>
<feature type="domain" description="Autotransporter" evidence="2">
    <location>
        <begin position="614"/>
        <end position="890"/>
    </location>
</feature>
<evidence type="ECO:0000259" key="2">
    <source>
        <dbReference type="PROSITE" id="PS51208"/>
    </source>
</evidence>
<sequence length="890" mass="91580">MGRTRGKDQDSYQNFPGSGANASTEYEGSYNLQYTVKDGAPPITDPNKTAVLLDTGTPGGGSLEISDAMLKQFQDAGVKLKNVRRNEQREIVSASGNIPSVTIAGTDGDPVRLDNIDFTYTSGTTEQPNDQTSFVAGLDFFKNRSVIFDLEKKYTAYTSHFVTASNFSTDSSAPEGTGLSRITTSMGNEGGFGIAGVVSGSGSLTLDTKTVVRMTNVNTYTGETNIAQDAYLSLAGLGNIQRSAKVVADGTFDISEHGNGSDYWGISDAYNDARIRSLSGSGTVELGKRTLVLTDSNDTFAGSINDLDVDNNNMGGKLFVAGGVQTLSGKNNFSGMTTVGSGAGLLLADTGVLSHDATTSGFLGNDGQIGGTAIANSGGVVAGGGTYGAVTIFEGGTVAPGSATDPSRIVTTLTVTGDFAQQSGSIYQVDLARSSDLIDVGGVAAIDSGAQIELLRQGTLSVDARYTLLSAAGGVSGTYGGLTGALATDATPFVDFQLVYDANNVYLDISRTSTAFADVASTFNQRSVAAAAQALGSGNPIQDNILFLTAPEARNAFDMLSGEVHASIHSGLIEDSHSVRDAASERIRAAFDGVGASSVPVMTYGLGGLELAPATSENFAVWGRGFGAWGHLDSDGNAAGLDHSTGGFLAGGDAAVGESWRLGLISGYSHTSLEADDRASSGSSENYHLGLFAGTQNGNLGFRSGLAYTWHSIETGRSVVFPGFADSLSADYDAGTFQAFGELGYRINTASASFEPYANLAYVNFDADGFTEKGGAAALSSGDRSSDTAFTTLGLRASTVLTLGTVTATARGGLGWRHAFGDVRPDTALAFAGGSSFAIEGVPIAKNAALLEAGLDVNITENATFGIAYQGQIASDAQTHGFSAKLGVRF</sequence>
<feature type="region of interest" description="Disordered" evidence="1">
    <location>
        <begin position="1"/>
        <end position="24"/>
    </location>
</feature>
<dbReference type="GO" id="GO:0019867">
    <property type="term" value="C:outer membrane"/>
    <property type="evidence" value="ECO:0007669"/>
    <property type="project" value="InterPro"/>
</dbReference>
<dbReference type="InterPro" id="IPR005546">
    <property type="entry name" value="Autotransporte_beta"/>
</dbReference>
<reference evidence="4" key="1">
    <citation type="submission" date="2017-08" db="EMBL/GenBank/DDBJ databases">
        <title>Mesorhizobium wenxinae sp. nov., a novel rhizobial species isolated from root nodules of chickpea (Cicer arietinum L.).</title>
        <authorList>
            <person name="Zhang J."/>
        </authorList>
    </citation>
    <scope>NUCLEOTIDE SEQUENCE [LARGE SCALE GENOMIC DNA]</scope>
    <source>
        <strain evidence="4">USDA 3392</strain>
    </source>
</reference>